<feature type="compositionally biased region" description="Acidic residues" evidence="1">
    <location>
        <begin position="40"/>
        <end position="50"/>
    </location>
</feature>
<feature type="compositionally biased region" description="Basic and acidic residues" evidence="1">
    <location>
        <begin position="51"/>
        <end position="60"/>
    </location>
</feature>
<reference evidence="2" key="2">
    <citation type="journal article" date="2019" name="IMA Fungus">
        <title>Genome sequencing and comparison of five Tilletia species to identify candidate genes for the detection of regulated species infecting wheat.</title>
        <authorList>
            <person name="Nguyen H.D.T."/>
            <person name="Sultana T."/>
            <person name="Kesanakurti P."/>
            <person name="Hambleton S."/>
        </authorList>
    </citation>
    <scope>NUCLEOTIDE SEQUENCE</scope>
    <source>
        <strain evidence="2">DAOMC 238032</strain>
    </source>
</reference>
<organism evidence="2 3">
    <name type="scientific">Tilletia caries</name>
    <name type="common">wheat bunt fungus</name>
    <dbReference type="NCBI Taxonomy" id="13290"/>
    <lineage>
        <taxon>Eukaryota</taxon>
        <taxon>Fungi</taxon>
        <taxon>Dikarya</taxon>
        <taxon>Basidiomycota</taxon>
        <taxon>Ustilaginomycotina</taxon>
        <taxon>Exobasidiomycetes</taxon>
        <taxon>Tilletiales</taxon>
        <taxon>Tilletiaceae</taxon>
        <taxon>Tilletia</taxon>
    </lineage>
</organism>
<feature type="region of interest" description="Disordered" evidence="1">
    <location>
        <begin position="25"/>
        <end position="74"/>
    </location>
</feature>
<dbReference type="EMBL" id="LWDD02001849">
    <property type="protein sequence ID" value="KAE8244320.1"/>
    <property type="molecule type" value="Genomic_DNA"/>
</dbReference>
<evidence type="ECO:0000256" key="1">
    <source>
        <dbReference type="SAM" id="MobiDB-lite"/>
    </source>
</evidence>
<dbReference type="AlphaFoldDB" id="A0A8T8SN24"/>
<dbReference type="Proteomes" id="UP000077671">
    <property type="component" value="Unassembled WGS sequence"/>
</dbReference>
<accession>A0A8T8SN24</accession>
<reference evidence="2" key="1">
    <citation type="submission" date="2016-04" db="EMBL/GenBank/DDBJ databases">
        <authorList>
            <person name="Nguyen H.D."/>
            <person name="Kesanakurti P."/>
            <person name="Cullis J."/>
            <person name="Levesque C.A."/>
            <person name="Hambleton S."/>
        </authorList>
    </citation>
    <scope>NUCLEOTIDE SEQUENCE</scope>
    <source>
        <strain evidence="2">DAOMC 238032</strain>
    </source>
</reference>
<evidence type="ECO:0000313" key="2">
    <source>
        <dbReference type="EMBL" id="KAE8244320.1"/>
    </source>
</evidence>
<proteinExistence type="predicted"/>
<gene>
    <name evidence="2" type="ORF">A4X03_0g7572</name>
</gene>
<protein>
    <submittedName>
        <fullName evidence="2">Uncharacterized protein</fullName>
    </submittedName>
</protein>
<comment type="caution">
    <text evidence="2">The sequence shown here is derived from an EMBL/GenBank/DDBJ whole genome shotgun (WGS) entry which is preliminary data.</text>
</comment>
<name>A0A8T8SN24_9BASI</name>
<evidence type="ECO:0000313" key="3">
    <source>
        <dbReference type="Proteomes" id="UP000077671"/>
    </source>
</evidence>
<sequence length="106" mass="11321">MATWEHQLPLPLSVAAKASLLVDDDNLNADQGSGLHAADADDDEDDGETDFPDHPLDRHSAPAASGLEQSAGDEEEINVERFLATVLNVNAERVINGVEADQDIMS</sequence>